<proteinExistence type="predicted"/>
<evidence type="ECO:0000256" key="1">
    <source>
        <dbReference type="SAM" id="MobiDB-lite"/>
    </source>
</evidence>
<dbReference type="RefSeq" id="XP_002111969.1">
    <property type="nucleotide sequence ID" value="XM_002111933.1"/>
</dbReference>
<dbReference type="OrthoDB" id="10031946at2759"/>
<dbReference type="GeneID" id="6752687"/>
<keyword evidence="3" id="KW-1185">Reference proteome</keyword>
<sequence length="134" mass="15256">MVNYKNQLNFVHRNQIWSDHILAERGAAKRWPETWGFLTGGGFKALIDDEREKRRKEMEKKGHAGGIDVVKLPPIQNKVQSKSAKPFPKTTSQEVGHRSTQGQCNLEIYGRYAPNARGYGGLSKMLKWPPEACY</sequence>
<dbReference type="InterPro" id="IPR020339">
    <property type="entry name" value="C20orf85-like"/>
</dbReference>
<dbReference type="KEGG" id="tad:TRIADDRAFT_55531"/>
<evidence type="ECO:0000313" key="3">
    <source>
        <dbReference type="Proteomes" id="UP000009022"/>
    </source>
</evidence>
<protein>
    <submittedName>
        <fullName evidence="2">Uncharacterized protein</fullName>
    </submittedName>
</protein>
<dbReference type="OMA" id="QIWKDHI"/>
<dbReference type="PhylomeDB" id="B3RV54"/>
<reference evidence="2 3" key="1">
    <citation type="journal article" date="2008" name="Nature">
        <title>The Trichoplax genome and the nature of placozoans.</title>
        <authorList>
            <person name="Srivastava M."/>
            <person name="Begovic E."/>
            <person name="Chapman J."/>
            <person name="Putnam N.H."/>
            <person name="Hellsten U."/>
            <person name="Kawashima T."/>
            <person name="Kuo A."/>
            <person name="Mitros T."/>
            <person name="Salamov A."/>
            <person name="Carpenter M.L."/>
            <person name="Signorovitch A.Y."/>
            <person name="Moreno M.A."/>
            <person name="Kamm K."/>
            <person name="Grimwood J."/>
            <person name="Schmutz J."/>
            <person name="Shapiro H."/>
            <person name="Grigoriev I.V."/>
            <person name="Buss L.W."/>
            <person name="Schierwater B."/>
            <person name="Dellaporta S.L."/>
            <person name="Rokhsar D.S."/>
        </authorList>
    </citation>
    <scope>NUCLEOTIDE SEQUENCE [LARGE SCALE GENOMIC DNA]</scope>
    <source>
        <strain evidence="2 3">Grell-BS-1999</strain>
    </source>
</reference>
<dbReference type="PANTHER" id="PTHR31909">
    <property type="entry name" value="CHROMOSOME 20 ORF85 FAMILY MEMBER"/>
    <property type="match status" value="1"/>
</dbReference>
<accession>B3RV54</accession>
<organism evidence="2 3">
    <name type="scientific">Trichoplax adhaerens</name>
    <name type="common">Trichoplax reptans</name>
    <dbReference type="NCBI Taxonomy" id="10228"/>
    <lineage>
        <taxon>Eukaryota</taxon>
        <taxon>Metazoa</taxon>
        <taxon>Placozoa</taxon>
        <taxon>Uniplacotomia</taxon>
        <taxon>Trichoplacea</taxon>
        <taxon>Trichoplacidae</taxon>
        <taxon>Trichoplax</taxon>
    </lineage>
</organism>
<name>B3RV54_TRIAD</name>
<gene>
    <name evidence="2" type="ORF">TRIADDRAFT_55531</name>
</gene>
<dbReference type="HOGENOM" id="CLU_125517_0_0_1"/>
<feature type="region of interest" description="Disordered" evidence="1">
    <location>
        <begin position="78"/>
        <end position="100"/>
    </location>
</feature>
<dbReference type="AlphaFoldDB" id="B3RV54"/>
<dbReference type="InParanoid" id="B3RV54"/>
<dbReference type="CTD" id="6752687"/>
<dbReference type="Proteomes" id="UP000009022">
    <property type="component" value="Unassembled WGS sequence"/>
</dbReference>
<dbReference type="PANTHER" id="PTHR31909:SF3">
    <property type="entry name" value="SIMILAR TO PROTEIN C20ORF85 HOMOLOG"/>
    <property type="match status" value="1"/>
</dbReference>
<dbReference type="STRING" id="10228.B3RV54"/>
<evidence type="ECO:0000313" key="2">
    <source>
        <dbReference type="EMBL" id="EDV25936.1"/>
    </source>
</evidence>
<dbReference type="Pfam" id="PF14945">
    <property type="entry name" value="LLC1"/>
    <property type="match status" value="1"/>
</dbReference>
<dbReference type="EMBL" id="DS985244">
    <property type="protein sequence ID" value="EDV25936.1"/>
    <property type="molecule type" value="Genomic_DNA"/>
</dbReference>